<dbReference type="Proteomes" id="UP001320420">
    <property type="component" value="Unassembled WGS sequence"/>
</dbReference>
<keyword evidence="3" id="KW-1185">Reference proteome</keyword>
<gene>
    <name evidence="2" type="ORF">SLS62_004846</name>
</gene>
<protein>
    <recommendedName>
        <fullName evidence="4">Pentatricopeptide repeat domain-containing protein</fullName>
    </recommendedName>
</protein>
<feature type="compositionally biased region" description="Low complexity" evidence="1">
    <location>
        <begin position="807"/>
        <end position="827"/>
    </location>
</feature>
<comment type="caution">
    <text evidence="2">The sequence shown here is derived from an EMBL/GenBank/DDBJ whole genome shotgun (WGS) entry which is preliminary data.</text>
</comment>
<evidence type="ECO:0008006" key="4">
    <source>
        <dbReference type="Google" id="ProtNLM"/>
    </source>
</evidence>
<organism evidence="2 3">
    <name type="scientific">Diatrype stigma</name>
    <dbReference type="NCBI Taxonomy" id="117547"/>
    <lineage>
        <taxon>Eukaryota</taxon>
        <taxon>Fungi</taxon>
        <taxon>Dikarya</taxon>
        <taxon>Ascomycota</taxon>
        <taxon>Pezizomycotina</taxon>
        <taxon>Sordariomycetes</taxon>
        <taxon>Xylariomycetidae</taxon>
        <taxon>Xylariales</taxon>
        <taxon>Diatrypaceae</taxon>
        <taxon>Diatrype</taxon>
    </lineage>
</organism>
<dbReference type="AlphaFoldDB" id="A0AAN9UVR9"/>
<accession>A0AAN9UVR9</accession>
<proteinExistence type="predicted"/>
<feature type="region of interest" description="Disordered" evidence="1">
    <location>
        <begin position="803"/>
        <end position="838"/>
    </location>
</feature>
<evidence type="ECO:0000256" key="1">
    <source>
        <dbReference type="SAM" id="MobiDB-lite"/>
    </source>
</evidence>
<reference evidence="2 3" key="1">
    <citation type="submission" date="2024-02" db="EMBL/GenBank/DDBJ databases">
        <title>De novo assembly and annotation of 12 fungi associated with fruit tree decline syndrome in Ontario, Canada.</title>
        <authorList>
            <person name="Sulman M."/>
            <person name="Ellouze W."/>
            <person name="Ilyukhin E."/>
        </authorList>
    </citation>
    <scope>NUCLEOTIDE SEQUENCE [LARGE SCALE GENOMIC DNA]</scope>
    <source>
        <strain evidence="2 3">M11/M66-122</strain>
    </source>
</reference>
<evidence type="ECO:0000313" key="2">
    <source>
        <dbReference type="EMBL" id="KAK7753115.1"/>
    </source>
</evidence>
<name>A0AAN9UVR9_9PEZI</name>
<evidence type="ECO:0000313" key="3">
    <source>
        <dbReference type="Proteomes" id="UP001320420"/>
    </source>
</evidence>
<sequence>MRLATRPFRDLKFIGSVLDLRLHPRPRPRRGQALGRIVQLGKQQDYGYPARARCYSVPAAHSEAVVDVPSSPVVLDDINVSVGPPEQPPSSTPLRSLIQSNELFGRWRALLRDSSRLAIESDFAREGPAKEWNGPLLVDKLEHRGDLALWNCLLDYQTRINGVSGPRKVWRAIWGRKSLYDIKSPLAPVFWQTILDAAVRSDDRKFLQDVYIYSEWMHETHGVKWPHLYLTVMTHLLKTHQHHLALQWHLRLVPTFYPGPEEFAEFLKQFAGEPVLYRSLTLQSLYILNPNRQLYDKLVPYLYGRGQSAFAIAWRDVFIQYDDLPLSPVLVRPFLRYLKGYFPKRPLHPEEAAAIDLDHTFAEDEGEKAPDLDREFMNRLDGETFGISVKDYNDELGAKWFASSWISLDTAIAAVAALGIEQIGPLSLQSIALRESTSEGVSKRINQLQQKGITVVPSNYFRILQYFVKIQDDELLFDLLQSDFHPDVFEDALVLAQALESTMASDDWRTYRLLLTARVIIMQKTARETANSILHTYFLNLDQQGLFRVLDDMRMMNIGIDRKQAAAIFELLGFKVRVHRFKPDSIEMTGFYLRLCLRLVSMEIPVPVACWKQIVTSLGKQGCLDDMESLCLELATLFTTSPPSSRPGFMPVHLDDIPEPMKQPLAGVENLLGVYVPGDLPSSVVLHPLRQIFDENMINGLVRWTFAATLSGTGSARAATLINHPRRPADFHCGRAVRLLRMLRDRGVFIRKSEVLKAVMNRLVDLYGTAVHTKADHFRSRANNILSLAEMKALLDRAWGVTHTHPGTSNNNSNSDGDSTTGTSTETSSDRANEFLPPLEELRAEIEERGGERSEKNLQYLTKRGKRIRDHLPVL</sequence>
<dbReference type="EMBL" id="JAKJXP020000031">
    <property type="protein sequence ID" value="KAK7753115.1"/>
    <property type="molecule type" value="Genomic_DNA"/>
</dbReference>